<feature type="compositionally biased region" description="Low complexity" evidence="1">
    <location>
        <begin position="327"/>
        <end position="340"/>
    </location>
</feature>
<evidence type="ECO:0000313" key="4">
    <source>
        <dbReference type="Proteomes" id="UP000292702"/>
    </source>
</evidence>
<name>A0A4R0RAE3_9APHY</name>
<feature type="compositionally biased region" description="Low complexity" evidence="1">
    <location>
        <begin position="369"/>
        <end position="378"/>
    </location>
</feature>
<feature type="transmembrane region" description="Helical" evidence="2">
    <location>
        <begin position="27"/>
        <end position="47"/>
    </location>
</feature>
<evidence type="ECO:0000256" key="1">
    <source>
        <dbReference type="SAM" id="MobiDB-lite"/>
    </source>
</evidence>
<reference evidence="3 4" key="1">
    <citation type="submission" date="2018-11" db="EMBL/GenBank/DDBJ databases">
        <title>Genome assembly of Steccherinum ochraceum LE-BIN_3174, the white-rot fungus of the Steccherinaceae family (The Residual Polyporoid clade, Polyporales, Basidiomycota).</title>
        <authorList>
            <person name="Fedorova T.V."/>
            <person name="Glazunova O.A."/>
            <person name="Landesman E.O."/>
            <person name="Moiseenko K.V."/>
            <person name="Psurtseva N.V."/>
            <person name="Savinova O.S."/>
            <person name="Shakhova N.V."/>
            <person name="Tyazhelova T.V."/>
            <person name="Vasina D.V."/>
        </authorList>
    </citation>
    <scope>NUCLEOTIDE SEQUENCE [LARGE SCALE GENOMIC DNA]</scope>
    <source>
        <strain evidence="3 4">LE-BIN_3174</strain>
    </source>
</reference>
<proteinExistence type="predicted"/>
<feature type="compositionally biased region" description="Polar residues" evidence="1">
    <location>
        <begin position="347"/>
        <end position="360"/>
    </location>
</feature>
<dbReference type="EMBL" id="RWJN01000209">
    <property type="protein sequence ID" value="TCD64890.1"/>
    <property type="molecule type" value="Genomic_DNA"/>
</dbReference>
<gene>
    <name evidence="3" type="ORF">EIP91_003466</name>
</gene>
<evidence type="ECO:0000313" key="3">
    <source>
        <dbReference type="EMBL" id="TCD64890.1"/>
    </source>
</evidence>
<keyword evidence="2" id="KW-0472">Membrane</keyword>
<accession>A0A4R0RAE3</accession>
<sequence length="395" mass="42544">MSVGSLNSSLLAYLSTHWTRFRARLPFLLECFLIILGWLGLCSLLLWKFHLHDPECYLSVSLPITGIKSEAVCRFLLIDYCGAKVNQTRAVLEGMQKSLEKEGIWDYSPNAGIPAPVVSTTPTDGLDPTDSAGVLSTALGNGWSKAFITKTRNQLNCYQVNADHWNKAITTCLWPLDLLGVFGSLIPISLSLSVVLEVCVFHIRILPRLFHRPLGQHSSAALKKFWAAHQTAPAPAPEPSSSRIPTSRELETPPLDIQLTATDREPEGSNSESISAMVPTTQMAAGPPSDHSSSCAIPIVDRDTTGPTISLQVPEELPCGVTAFRSNSAPTASTSAWPSNVLRQRVSPGSSRSQSRNGSTLPGVPEQASRSGSTSPGRTSRDSSTKSSGSVSPWR</sequence>
<feature type="compositionally biased region" description="Polar residues" evidence="1">
    <location>
        <begin position="268"/>
        <end position="283"/>
    </location>
</feature>
<feature type="compositionally biased region" description="Low complexity" evidence="1">
    <location>
        <begin position="385"/>
        <end position="395"/>
    </location>
</feature>
<protein>
    <submittedName>
        <fullName evidence="3">Uncharacterized protein</fullName>
    </submittedName>
</protein>
<keyword evidence="2" id="KW-0812">Transmembrane</keyword>
<feature type="region of interest" description="Disordered" evidence="1">
    <location>
        <begin position="232"/>
        <end position="301"/>
    </location>
</feature>
<evidence type="ECO:0000256" key="2">
    <source>
        <dbReference type="SAM" id="Phobius"/>
    </source>
</evidence>
<organism evidence="3 4">
    <name type="scientific">Steccherinum ochraceum</name>
    <dbReference type="NCBI Taxonomy" id="92696"/>
    <lineage>
        <taxon>Eukaryota</taxon>
        <taxon>Fungi</taxon>
        <taxon>Dikarya</taxon>
        <taxon>Basidiomycota</taxon>
        <taxon>Agaricomycotina</taxon>
        <taxon>Agaricomycetes</taxon>
        <taxon>Polyporales</taxon>
        <taxon>Steccherinaceae</taxon>
        <taxon>Steccherinum</taxon>
    </lineage>
</organism>
<keyword evidence="2" id="KW-1133">Transmembrane helix</keyword>
<dbReference type="AlphaFoldDB" id="A0A4R0RAE3"/>
<comment type="caution">
    <text evidence="3">The sequence shown here is derived from an EMBL/GenBank/DDBJ whole genome shotgun (WGS) entry which is preliminary data.</text>
</comment>
<keyword evidence="4" id="KW-1185">Reference proteome</keyword>
<feature type="region of interest" description="Disordered" evidence="1">
    <location>
        <begin position="327"/>
        <end position="395"/>
    </location>
</feature>
<dbReference type="Proteomes" id="UP000292702">
    <property type="component" value="Unassembled WGS sequence"/>
</dbReference>